<evidence type="ECO:0000313" key="1">
    <source>
        <dbReference type="Proteomes" id="UP000887578"/>
    </source>
</evidence>
<evidence type="ECO:0000313" key="2">
    <source>
        <dbReference type="WBParaSite" id="PDA_v2.g24668.t1"/>
    </source>
</evidence>
<keyword evidence="1" id="KW-1185">Reference proteome</keyword>
<protein>
    <submittedName>
        <fullName evidence="2">Uncharacterized protein</fullName>
    </submittedName>
</protein>
<dbReference type="WBParaSite" id="PDA_v2.g24668.t1">
    <property type="protein sequence ID" value="PDA_v2.g24668.t1"/>
    <property type="gene ID" value="PDA_v2.g24668"/>
</dbReference>
<sequence length="179" mass="20632">MECFKAAYKCLLKPALAIDVHEDDLEREVHEIRIKVSCKGTPFVALIHPSSKLAMMEVKTSERLGRPLKKQKIIKFFNIGGALQRQTQTPSKIQDPMNESSFVLPTEDELKMHDPLNWSKDFELVENMASTFGERSVINFTLNKVDDFNFFFRPQIPLQEHINEEAIDNESLAEIMAYE</sequence>
<reference evidence="2" key="1">
    <citation type="submission" date="2022-11" db="UniProtKB">
        <authorList>
            <consortium name="WormBaseParasite"/>
        </authorList>
    </citation>
    <scope>IDENTIFICATION</scope>
</reference>
<organism evidence="1 2">
    <name type="scientific">Panagrolaimus davidi</name>
    <dbReference type="NCBI Taxonomy" id="227884"/>
    <lineage>
        <taxon>Eukaryota</taxon>
        <taxon>Metazoa</taxon>
        <taxon>Ecdysozoa</taxon>
        <taxon>Nematoda</taxon>
        <taxon>Chromadorea</taxon>
        <taxon>Rhabditida</taxon>
        <taxon>Tylenchina</taxon>
        <taxon>Panagrolaimomorpha</taxon>
        <taxon>Panagrolaimoidea</taxon>
        <taxon>Panagrolaimidae</taxon>
        <taxon>Panagrolaimus</taxon>
    </lineage>
</organism>
<proteinExistence type="predicted"/>
<accession>A0A914Q6N6</accession>
<name>A0A914Q6N6_9BILA</name>
<dbReference type="Proteomes" id="UP000887578">
    <property type="component" value="Unplaced"/>
</dbReference>
<dbReference type="AlphaFoldDB" id="A0A914Q6N6"/>